<dbReference type="FunFam" id="3.30.565.10:FF:000006">
    <property type="entry name" value="Sensor histidine kinase WalK"/>
    <property type="match status" value="1"/>
</dbReference>
<dbReference type="RefSeq" id="WP_060600019.1">
    <property type="nucleotide sequence ID" value="NZ_BBWQ01000001.1"/>
</dbReference>
<keyword evidence="11" id="KW-0472">Membrane</keyword>
<evidence type="ECO:0000259" key="12">
    <source>
        <dbReference type="PROSITE" id="PS50109"/>
    </source>
</evidence>
<sequence>MADDRSFLSRATARLASRLGAEGHGGPGKPRAQAQWPDAGMKAVLEAMQEPALLVDKALVIRFCNSTTQATFGPMAVGDPLSIRFRAPELLSAAQSVLETGTPKRVELAERAPRARSFGVEIVGIRKTSDGAPELLLFTMQDRTAERQIERMRTDFVANASHELRTPLASLIGFIETLQGPARNDTAARERFLAIMREQAGRMSRLIDDLLSLSRIETRPALGPAERVDLCRMLQEVRDALEARARAAGLTLELDVPDTAVEVNGSHDELAQVFSNLVENAIKYAGGGERIILGIRPVPKMQSTVEAFVQDFGRGIPAEHVPRLTERFYRVEEGKAAKADGTGLGLSIVRNILQRHNTRLLIQSRPGEGSTFAMRFPSMTKNRT</sequence>
<organism evidence="13">
    <name type="scientific">Aureimonas altamirensis</name>
    <dbReference type="NCBI Taxonomy" id="370622"/>
    <lineage>
        <taxon>Bacteria</taxon>
        <taxon>Pseudomonadati</taxon>
        <taxon>Pseudomonadota</taxon>
        <taxon>Alphaproteobacteria</taxon>
        <taxon>Hyphomicrobiales</taxon>
        <taxon>Aurantimonadaceae</taxon>
        <taxon>Aureimonas</taxon>
    </lineage>
</organism>
<protein>
    <recommendedName>
        <fullName evidence="3">histidine kinase</fullName>
        <ecNumber evidence="3">2.7.13.3</ecNumber>
    </recommendedName>
</protein>
<dbReference type="GO" id="GO:0005886">
    <property type="term" value="C:plasma membrane"/>
    <property type="evidence" value="ECO:0007669"/>
    <property type="project" value="UniProtKB-SubCell"/>
</dbReference>
<dbReference type="Pfam" id="PF00512">
    <property type="entry name" value="HisKA"/>
    <property type="match status" value="1"/>
</dbReference>
<evidence type="ECO:0000256" key="6">
    <source>
        <dbReference type="ARBA" id="ARBA00022679"/>
    </source>
</evidence>
<dbReference type="PROSITE" id="PS50109">
    <property type="entry name" value="HIS_KIN"/>
    <property type="match status" value="1"/>
</dbReference>
<evidence type="ECO:0000256" key="3">
    <source>
        <dbReference type="ARBA" id="ARBA00012438"/>
    </source>
</evidence>
<dbReference type="GO" id="GO:0016036">
    <property type="term" value="P:cellular response to phosphate starvation"/>
    <property type="evidence" value="ECO:0007669"/>
    <property type="project" value="TreeGrafter"/>
</dbReference>
<dbReference type="InterPro" id="IPR003661">
    <property type="entry name" value="HisK_dim/P_dom"/>
</dbReference>
<dbReference type="FunFam" id="1.10.287.130:FF:000008">
    <property type="entry name" value="Two-component sensor histidine kinase"/>
    <property type="match status" value="1"/>
</dbReference>
<dbReference type="PANTHER" id="PTHR45453:SF1">
    <property type="entry name" value="PHOSPHATE REGULON SENSOR PROTEIN PHOR"/>
    <property type="match status" value="1"/>
</dbReference>
<keyword evidence="8 13" id="KW-0418">Kinase</keyword>
<dbReference type="InterPro" id="IPR036097">
    <property type="entry name" value="HisK_dim/P_sf"/>
</dbReference>
<dbReference type="EC" id="2.7.13.3" evidence="3"/>
<dbReference type="GO" id="GO:0000155">
    <property type="term" value="F:phosphorelay sensor kinase activity"/>
    <property type="evidence" value="ECO:0007669"/>
    <property type="project" value="InterPro"/>
</dbReference>
<evidence type="ECO:0000256" key="11">
    <source>
        <dbReference type="ARBA" id="ARBA00023136"/>
    </source>
</evidence>
<dbReference type="InterPro" id="IPR003594">
    <property type="entry name" value="HATPase_dom"/>
</dbReference>
<evidence type="ECO:0000256" key="1">
    <source>
        <dbReference type="ARBA" id="ARBA00000085"/>
    </source>
</evidence>
<evidence type="ECO:0000313" key="13">
    <source>
        <dbReference type="EMBL" id="BAT25678.1"/>
    </source>
</evidence>
<comment type="catalytic activity">
    <reaction evidence="1">
        <text>ATP + protein L-histidine = ADP + protein N-phospho-L-histidine.</text>
        <dbReference type="EC" id="2.7.13.3"/>
    </reaction>
</comment>
<evidence type="ECO:0000256" key="10">
    <source>
        <dbReference type="ARBA" id="ARBA00023012"/>
    </source>
</evidence>
<keyword evidence="5" id="KW-0597">Phosphoprotein</keyword>
<evidence type="ECO:0000256" key="2">
    <source>
        <dbReference type="ARBA" id="ARBA00004236"/>
    </source>
</evidence>
<accession>A0A0P0YW71</accession>
<keyword evidence="6" id="KW-0808">Transferase</keyword>
<dbReference type="InterPro" id="IPR036890">
    <property type="entry name" value="HATPase_C_sf"/>
</dbReference>
<evidence type="ECO:0000256" key="5">
    <source>
        <dbReference type="ARBA" id="ARBA00022553"/>
    </source>
</evidence>
<evidence type="ECO:0000256" key="7">
    <source>
        <dbReference type="ARBA" id="ARBA00022741"/>
    </source>
</evidence>
<feature type="domain" description="Histidine kinase" evidence="12">
    <location>
        <begin position="159"/>
        <end position="380"/>
    </location>
</feature>
<keyword evidence="10" id="KW-0902">Two-component regulatory system</keyword>
<dbReference type="Gene3D" id="1.10.287.130">
    <property type="match status" value="1"/>
</dbReference>
<dbReference type="GO" id="GO:0005524">
    <property type="term" value="F:ATP binding"/>
    <property type="evidence" value="ECO:0007669"/>
    <property type="project" value="UniProtKB-KW"/>
</dbReference>
<evidence type="ECO:0000256" key="8">
    <source>
        <dbReference type="ARBA" id="ARBA00022777"/>
    </source>
</evidence>
<name>A0A0P0YW71_9HYPH</name>
<dbReference type="InterPro" id="IPR004358">
    <property type="entry name" value="Sig_transdc_His_kin-like_C"/>
</dbReference>
<dbReference type="SUPFAM" id="SSF47384">
    <property type="entry name" value="Homodimeric domain of signal transducing histidine kinase"/>
    <property type="match status" value="1"/>
</dbReference>
<dbReference type="CDD" id="cd00082">
    <property type="entry name" value="HisKA"/>
    <property type="match status" value="1"/>
</dbReference>
<keyword evidence="9" id="KW-0067">ATP-binding</keyword>
<dbReference type="InterPro" id="IPR050351">
    <property type="entry name" value="BphY/WalK/GraS-like"/>
</dbReference>
<dbReference type="GO" id="GO:0004721">
    <property type="term" value="F:phosphoprotein phosphatase activity"/>
    <property type="evidence" value="ECO:0007669"/>
    <property type="project" value="TreeGrafter"/>
</dbReference>
<dbReference type="AlphaFoldDB" id="A0A0P0YW71"/>
<dbReference type="InterPro" id="IPR005467">
    <property type="entry name" value="His_kinase_dom"/>
</dbReference>
<reference evidence="13" key="1">
    <citation type="journal article" date="2015" name="Proc. Natl. Acad. Sci. U.S.A.">
        <title>Bacterial clade with the ribosomal RNA operon on a small plasmid rather than the chromosome.</title>
        <authorList>
            <person name="Anda M."/>
            <person name="Ohtsubo Y."/>
            <person name="Okubo T."/>
            <person name="Sugawara M."/>
            <person name="Nagata Y."/>
            <person name="Tsuda M."/>
            <person name="Minamisawa K."/>
            <person name="Mitsui H."/>
        </authorList>
    </citation>
    <scope>NUCLEOTIDE SEQUENCE</scope>
    <source>
        <strain evidence="13">DSM 21988</strain>
    </source>
</reference>
<keyword evidence="7" id="KW-0547">Nucleotide-binding</keyword>
<dbReference type="Gene3D" id="3.30.565.10">
    <property type="entry name" value="Histidine kinase-like ATPase, C-terminal domain"/>
    <property type="match status" value="1"/>
</dbReference>
<dbReference type="PRINTS" id="PR00344">
    <property type="entry name" value="BCTRLSENSOR"/>
</dbReference>
<dbReference type="Pfam" id="PF02518">
    <property type="entry name" value="HATPase_c"/>
    <property type="match status" value="1"/>
</dbReference>
<keyword evidence="4" id="KW-1003">Cell membrane</keyword>
<proteinExistence type="predicted"/>
<evidence type="ECO:0000256" key="9">
    <source>
        <dbReference type="ARBA" id="ARBA00022840"/>
    </source>
</evidence>
<dbReference type="PANTHER" id="PTHR45453">
    <property type="entry name" value="PHOSPHATE REGULON SENSOR PROTEIN PHOR"/>
    <property type="match status" value="1"/>
</dbReference>
<comment type="subcellular location">
    <subcellularLocation>
        <location evidence="2">Cell membrane</location>
    </subcellularLocation>
</comment>
<dbReference type="SMART" id="SM00388">
    <property type="entry name" value="HisKA"/>
    <property type="match status" value="1"/>
</dbReference>
<dbReference type="SUPFAM" id="SSF55874">
    <property type="entry name" value="ATPase domain of HSP90 chaperone/DNA topoisomerase II/histidine kinase"/>
    <property type="match status" value="1"/>
</dbReference>
<dbReference type="EMBL" id="LC066370">
    <property type="protein sequence ID" value="BAT25678.1"/>
    <property type="molecule type" value="Genomic_DNA"/>
</dbReference>
<evidence type="ECO:0000256" key="4">
    <source>
        <dbReference type="ARBA" id="ARBA00022475"/>
    </source>
</evidence>
<dbReference type="SMART" id="SM00387">
    <property type="entry name" value="HATPase_c"/>
    <property type="match status" value="1"/>
</dbReference>